<dbReference type="RefSeq" id="WP_117303676.1">
    <property type="nucleotide sequence ID" value="NZ_QVQT02000010.1"/>
</dbReference>
<feature type="transmembrane region" description="Helical" evidence="1">
    <location>
        <begin position="67"/>
        <end position="89"/>
    </location>
</feature>
<proteinExistence type="predicted"/>
<comment type="caution">
    <text evidence="2">The sequence shown here is derived from an EMBL/GenBank/DDBJ whole genome shotgun (WGS) entry which is preliminary data.</text>
</comment>
<gene>
    <name evidence="2" type="ORF">D0Y96_20205</name>
</gene>
<keyword evidence="1" id="KW-0812">Transmembrane</keyword>
<keyword evidence="1" id="KW-0472">Membrane</keyword>
<accession>A0A372IIQ5</accession>
<feature type="transmembrane region" description="Helical" evidence="1">
    <location>
        <begin position="140"/>
        <end position="160"/>
    </location>
</feature>
<feature type="transmembrane region" description="Helical" evidence="1">
    <location>
        <begin position="34"/>
        <end position="55"/>
    </location>
</feature>
<reference evidence="2 3" key="1">
    <citation type="submission" date="2018-08" db="EMBL/GenBank/DDBJ databases">
        <title>Acidipila sp. 4G-K13, an acidobacterium isolated from forest soil.</title>
        <authorList>
            <person name="Gao Z.-H."/>
            <person name="Qiu L.-H."/>
        </authorList>
    </citation>
    <scope>NUCLEOTIDE SEQUENCE [LARGE SCALE GENOMIC DNA]</scope>
    <source>
        <strain evidence="2 3">4G-K13</strain>
    </source>
</reference>
<protein>
    <submittedName>
        <fullName evidence="2">Uncharacterized protein</fullName>
    </submittedName>
</protein>
<dbReference type="Proteomes" id="UP000264702">
    <property type="component" value="Unassembled WGS sequence"/>
</dbReference>
<dbReference type="OrthoDB" id="118826at2"/>
<evidence type="ECO:0000256" key="1">
    <source>
        <dbReference type="SAM" id="Phobius"/>
    </source>
</evidence>
<sequence length="252" mass="28113">MNFSDLDSVLGVLNAAAKIALLAVLIWRRLYRPFPVFTALILWDTLTDPFLLWIIRAHNALYAQSYFMVLSVDYLLEIAVLAEIAFSVLRPPKKKSLPKGVLYALAVIVIAVGLAAFFFATHANAATFTHPRTVFVVDSSVAILRLVTFLAIAGFAQVLGLGWKHHVLQMASGFAFYAAVDLIVTSLQNRLHAGPDYAARYHSLSQFLLAGYLCSMYFWCFTFVQKEAPRKEFSPQMAQFLVSISGGDKRQR</sequence>
<organism evidence="2 3">
    <name type="scientific">Paracidobacterium acidisoli</name>
    <dbReference type="NCBI Taxonomy" id="2303751"/>
    <lineage>
        <taxon>Bacteria</taxon>
        <taxon>Pseudomonadati</taxon>
        <taxon>Acidobacteriota</taxon>
        <taxon>Terriglobia</taxon>
        <taxon>Terriglobales</taxon>
        <taxon>Acidobacteriaceae</taxon>
        <taxon>Paracidobacterium</taxon>
    </lineage>
</organism>
<evidence type="ECO:0000313" key="3">
    <source>
        <dbReference type="Proteomes" id="UP000264702"/>
    </source>
</evidence>
<keyword evidence="1" id="KW-1133">Transmembrane helix</keyword>
<name>A0A372IIQ5_9BACT</name>
<feature type="transmembrane region" description="Helical" evidence="1">
    <location>
        <begin position="101"/>
        <end position="120"/>
    </location>
</feature>
<feature type="transmembrane region" description="Helical" evidence="1">
    <location>
        <begin position="167"/>
        <end position="187"/>
    </location>
</feature>
<dbReference type="AlphaFoldDB" id="A0A372IIQ5"/>
<keyword evidence="3" id="KW-1185">Reference proteome</keyword>
<feature type="transmembrane region" description="Helical" evidence="1">
    <location>
        <begin position="6"/>
        <end position="27"/>
    </location>
</feature>
<evidence type="ECO:0000313" key="2">
    <source>
        <dbReference type="EMBL" id="RFU14832.1"/>
    </source>
</evidence>
<dbReference type="EMBL" id="QVQT01000010">
    <property type="protein sequence ID" value="RFU14832.1"/>
    <property type="molecule type" value="Genomic_DNA"/>
</dbReference>
<feature type="transmembrane region" description="Helical" evidence="1">
    <location>
        <begin position="207"/>
        <end position="224"/>
    </location>
</feature>